<keyword evidence="2" id="KW-1185">Reference proteome</keyword>
<protein>
    <submittedName>
        <fullName evidence="1">Uncharacterized protein</fullName>
    </submittedName>
</protein>
<reference evidence="1 2" key="1">
    <citation type="submission" date="2024-07" db="EMBL/GenBank/DDBJ databases">
        <title>Section-level genome sequencing and comparative genomics of Aspergillus sections Usti and Cavernicolus.</title>
        <authorList>
            <consortium name="Lawrence Berkeley National Laboratory"/>
            <person name="Nybo J.L."/>
            <person name="Vesth T.C."/>
            <person name="Theobald S."/>
            <person name="Frisvad J.C."/>
            <person name="Larsen T.O."/>
            <person name="Kjaerboelling I."/>
            <person name="Rothschild-Mancinelli K."/>
            <person name="Lyhne E.K."/>
            <person name="Kogle M.E."/>
            <person name="Barry K."/>
            <person name="Clum A."/>
            <person name="Na H."/>
            <person name="Ledsgaard L."/>
            <person name="Lin J."/>
            <person name="Lipzen A."/>
            <person name="Kuo A."/>
            <person name="Riley R."/>
            <person name="Mondo S."/>
            <person name="Labutti K."/>
            <person name="Haridas S."/>
            <person name="Pangalinan J."/>
            <person name="Salamov A.A."/>
            <person name="Simmons B.A."/>
            <person name="Magnuson J.K."/>
            <person name="Chen J."/>
            <person name="Drula E."/>
            <person name="Henrissat B."/>
            <person name="Wiebenga A."/>
            <person name="Lubbers R.J."/>
            <person name="Gomes A.C."/>
            <person name="Makela M.R."/>
            <person name="Stajich J."/>
            <person name="Grigoriev I.V."/>
            <person name="Mortensen U.H."/>
            <person name="De Vries R.P."/>
            <person name="Baker S.E."/>
            <person name="Andersen M.R."/>
        </authorList>
    </citation>
    <scope>NUCLEOTIDE SEQUENCE [LARGE SCALE GENOMIC DNA]</scope>
    <source>
        <strain evidence="1 2">CBS 123904</strain>
    </source>
</reference>
<evidence type="ECO:0000313" key="2">
    <source>
        <dbReference type="Proteomes" id="UP001610446"/>
    </source>
</evidence>
<organism evidence="1 2">
    <name type="scientific">Aspergillus pseudoustus</name>
    <dbReference type="NCBI Taxonomy" id="1810923"/>
    <lineage>
        <taxon>Eukaryota</taxon>
        <taxon>Fungi</taxon>
        <taxon>Dikarya</taxon>
        <taxon>Ascomycota</taxon>
        <taxon>Pezizomycotina</taxon>
        <taxon>Eurotiomycetes</taxon>
        <taxon>Eurotiomycetidae</taxon>
        <taxon>Eurotiales</taxon>
        <taxon>Aspergillaceae</taxon>
        <taxon>Aspergillus</taxon>
        <taxon>Aspergillus subgen. Nidulantes</taxon>
    </lineage>
</organism>
<accession>A0ABR4L067</accession>
<proteinExistence type="predicted"/>
<dbReference type="Proteomes" id="UP001610446">
    <property type="component" value="Unassembled WGS sequence"/>
</dbReference>
<gene>
    <name evidence="1" type="ORF">BJY01DRAFT_201989</name>
</gene>
<name>A0ABR4L067_9EURO</name>
<sequence>MRLLAIILRVRHTRICKHPNTRNLLFAPLLAHGSIQGCGGSDATRGLEHHKSHELRDAPNNLVKPSSSDLGSIAQPVIACPNQWHCHQIAQQVICISCPLLYVAGPQHGCPSADGCPPSPSHTRSVHPPS</sequence>
<evidence type="ECO:0000313" key="1">
    <source>
        <dbReference type="EMBL" id="KAL2857732.1"/>
    </source>
</evidence>
<comment type="caution">
    <text evidence="1">The sequence shown here is derived from an EMBL/GenBank/DDBJ whole genome shotgun (WGS) entry which is preliminary data.</text>
</comment>
<dbReference type="EMBL" id="JBFXLU010000003">
    <property type="protein sequence ID" value="KAL2857732.1"/>
    <property type="molecule type" value="Genomic_DNA"/>
</dbReference>